<evidence type="ECO:0000256" key="3">
    <source>
        <dbReference type="ARBA" id="ARBA00022801"/>
    </source>
</evidence>
<dbReference type="InterPro" id="IPR002018">
    <property type="entry name" value="CarbesteraseB"/>
</dbReference>
<dbReference type="EC" id="3.1.1.-" evidence="6"/>
<dbReference type="PROSITE" id="PS00122">
    <property type="entry name" value="CARBOXYLESTERASE_B_1"/>
    <property type="match status" value="1"/>
</dbReference>
<keyword evidence="9" id="KW-1185">Reference proteome</keyword>
<comment type="caution">
    <text evidence="8">The sequence shown here is derived from an EMBL/GenBank/DDBJ whole genome shotgun (WGS) entry which is preliminary data.</text>
</comment>
<comment type="similarity">
    <text evidence="1 6">Belongs to the type-B carboxylesterase/lipase family.</text>
</comment>
<evidence type="ECO:0000313" key="9">
    <source>
        <dbReference type="Proteomes" id="UP000801492"/>
    </source>
</evidence>
<feature type="domain" description="Carboxylesterase type B" evidence="7">
    <location>
        <begin position="2"/>
        <end position="377"/>
    </location>
</feature>
<dbReference type="InterPro" id="IPR019826">
    <property type="entry name" value="Carboxylesterase_B_AS"/>
</dbReference>
<dbReference type="Pfam" id="PF00135">
    <property type="entry name" value="COesterase"/>
    <property type="match status" value="1"/>
</dbReference>
<organism evidence="8 9">
    <name type="scientific">Ignelater luminosus</name>
    <name type="common">Cucubano</name>
    <name type="synonym">Pyrophorus luminosus</name>
    <dbReference type="NCBI Taxonomy" id="2038154"/>
    <lineage>
        <taxon>Eukaryota</taxon>
        <taxon>Metazoa</taxon>
        <taxon>Ecdysozoa</taxon>
        <taxon>Arthropoda</taxon>
        <taxon>Hexapoda</taxon>
        <taxon>Insecta</taxon>
        <taxon>Pterygota</taxon>
        <taxon>Neoptera</taxon>
        <taxon>Endopterygota</taxon>
        <taxon>Coleoptera</taxon>
        <taxon>Polyphaga</taxon>
        <taxon>Elateriformia</taxon>
        <taxon>Elateroidea</taxon>
        <taxon>Elateridae</taxon>
        <taxon>Agrypninae</taxon>
        <taxon>Pyrophorini</taxon>
        <taxon>Ignelater</taxon>
    </lineage>
</organism>
<dbReference type="InterPro" id="IPR029058">
    <property type="entry name" value="AB_hydrolase_fold"/>
</dbReference>
<evidence type="ECO:0000313" key="8">
    <source>
        <dbReference type="EMBL" id="KAF2901468.1"/>
    </source>
</evidence>
<keyword evidence="3 6" id="KW-0378">Hydrolase</keyword>
<dbReference type="GO" id="GO:0052689">
    <property type="term" value="F:carboxylic ester hydrolase activity"/>
    <property type="evidence" value="ECO:0007669"/>
    <property type="project" value="UniProtKB-KW"/>
</dbReference>
<keyword evidence="4" id="KW-1015">Disulfide bond</keyword>
<dbReference type="AlphaFoldDB" id="A0A8K0GKV4"/>
<dbReference type="Proteomes" id="UP000801492">
    <property type="component" value="Unassembled WGS sequence"/>
</dbReference>
<evidence type="ECO:0000256" key="2">
    <source>
        <dbReference type="ARBA" id="ARBA00022487"/>
    </source>
</evidence>
<accession>A0A8K0GKV4</accession>
<dbReference type="SUPFAM" id="SSF53474">
    <property type="entry name" value="alpha/beta-Hydrolases"/>
    <property type="match status" value="1"/>
</dbReference>
<gene>
    <name evidence="8" type="ORF">ILUMI_04718</name>
</gene>
<dbReference type="OrthoDB" id="19653at2759"/>
<evidence type="ECO:0000256" key="5">
    <source>
        <dbReference type="ARBA" id="ARBA00023180"/>
    </source>
</evidence>
<evidence type="ECO:0000256" key="1">
    <source>
        <dbReference type="ARBA" id="ARBA00005964"/>
    </source>
</evidence>
<keyword evidence="5" id="KW-0325">Glycoprotein</keyword>
<keyword evidence="2" id="KW-0719">Serine esterase</keyword>
<proteinExistence type="inferred from homology"/>
<dbReference type="Gene3D" id="3.40.50.1820">
    <property type="entry name" value="alpha/beta hydrolase"/>
    <property type="match status" value="1"/>
</dbReference>
<evidence type="ECO:0000256" key="6">
    <source>
        <dbReference type="RuleBase" id="RU361235"/>
    </source>
</evidence>
<name>A0A8K0GKV4_IGNLU</name>
<evidence type="ECO:0000256" key="4">
    <source>
        <dbReference type="ARBA" id="ARBA00023157"/>
    </source>
</evidence>
<sequence>MGNEGLKDQVEALKWTKENIAKFGGDPENIIVAGQSAGGASAHYHMLSPLSRDLIKGVIAQSGTALANWALMPHFLNARRGKALAGNLGCDTYDIEEMMTCLNAASARDIIKGTEIFYEFDRDPFIIFKPVIEPVYPEDFLSQDPIEIITSGKAADVPLLTGLTTDEGDIRTTMLYTDMNFVKELDANFSDHGPMFLMLADGIYYRNREVIASEVRKFYLGDKPFDESTRSKVSQMFSDAAVLTTEDVTVELHTKYSRKPVYYYLFGYKGSASFCDQFSGDTEDFGVCHSDDLLYLFNCESILPDYKPTESDEKVTDLMTTLWANFAKYGNPTPETDSSIHVKWEPVQRQKQNYYFIKSDKDVQMAEGLYSERAEFWRNLHLNVRTKMIRDEL</sequence>
<reference evidence="8" key="1">
    <citation type="submission" date="2019-08" db="EMBL/GenBank/DDBJ databases">
        <title>The genome of the North American firefly Photinus pyralis.</title>
        <authorList>
            <consortium name="Photinus pyralis genome working group"/>
            <person name="Fallon T.R."/>
            <person name="Sander Lower S.E."/>
            <person name="Weng J.-K."/>
        </authorList>
    </citation>
    <scope>NUCLEOTIDE SEQUENCE</scope>
    <source>
        <strain evidence="8">TRF0915ILg1</strain>
        <tissue evidence="8">Whole body</tissue>
    </source>
</reference>
<evidence type="ECO:0000259" key="7">
    <source>
        <dbReference type="Pfam" id="PF00135"/>
    </source>
</evidence>
<dbReference type="EMBL" id="VTPC01001624">
    <property type="protein sequence ID" value="KAF2901468.1"/>
    <property type="molecule type" value="Genomic_DNA"/>
</dbReference>
<protein>
    <recommendedName>
        <fullName evidence="6">Carboxylic ester hydrolase</fullName>
        <ecNumber evidence="6">3.1.1.-</ecNumber>
    </recommendedName>
</protein>
<dbReference type="PANTHER" id="PTHR43142:SF1">
    <property type="entry name" value="CARBOXYLIC ESTER HYDROLASE"/>
    <property type="match status" value="1"/>
</dbReference>
<dbReference type="PANTHER" id="PTHR43142">
    <property type="entry name" value="CARBOXYLIC ESTER HYDROLASE"/>
    <property type="match status" value="1"/>
</dbReference>